<evidence type="ECO:0000256" key="8">
    <source>
        <dbReference type="SAM" id="Phobius"/>
    </source>
</evidence>
<keyword evidence="3" id="KW-0813">Transport</keyword>
<name>A0A8C6TT16_9GOBI</name>
<reference evidence="9" key="1">
    <citation type="submission" date="2025-08" db="UniProtKB">
        <authorList>
            <consortium name="Ensembl"/>
        </authorList>
    </citation>
    <scope>IDENTIFICATION</scope>
</reference>
<evidence type="ECO:0000256" key="1">
    <source>
        <dbReference type="ARBA" id="ARBA00004141"/>
    </source>
</evidence>
<feature type="transmembrane region" description="Helical" evidence="8">
    <location>
        <begin position="260"/>
        <end position="285"/>
    </location>
</feature>
<evidence type="ECO:0000256" key="3">
    <source>
        <dbReference type="ARBA" id="ARBA00022448"/>
    </source>
</evidence>
<feature type="transmembrane region" description="Helical" evidence="8">
    <location>
        <begin position="220"/>
        <end position="240"/>
    </location>
</feature>
<dbReference type="InterPro" id="IPR031312">
    <property type="entry name" value="Na/sul_symport_CS"/>
</dbReference>
<dbReference type="GO" id="GO:0017153">
    <property type="term" value="F:sodium:dicarboxylate symporter activity"/>
    <property type="evidence" value="ECO:0007669"/>
    <property type="project" value="TreeGrafter"/>
</dbReference>
<evidence type="ECO:0000256" key="4">
    <source>
        <dbReference type="ARBA" id="ARBA00022692"/>
    </source>
</evidence>
<dbReference type="GO" id="GO:0015741">
    <property type="term" value="P:fumarate transport"/>
    <property type="evidence" value="ECO:0007669"/>
    <property type="project" value="TreeGrafter"/>
</dbReference>
<keyword evidence="7" id="KW-0739">Sodium transport</keyword>
<evidence type="ECO:0000313" key="10">
    <source>
        <dbReference type="Proteomes" id="UP000694523"/>
    </source>
</evidence>
<reference evidence="9" key="2">
    <citation type="submission" date="2025-09" db="UniProtKB">
        <authorList>
            <consortium name="Ensembl"/>
        </authorList>
    </citation>
    <scope>IDENTIFICATION</scope>
</reference>
<evidence type="ECO:0008006" key="11">
    <source>
        <dbReference type="Google" id="ProtNLM"/>
    </source>
</evidence>
<keyword evidence="7" id="KW-0406">Ion transport</keyword>
<feature type="transmembrane region" description="Helical" evidence="8">
    <location>
        <begin position="30"/>
        <end position="48"/>
    </location>
</feature>
<accession>A0A8C6TT16</accession>
<evidence type="ECO:0000256" key="6">
    <source>
        <dbReference type="ARBA" id="ARBA00023136"/>
    </source>
</evidence>
<dbReference type="PANTHER" id="PTHR10283:SF134">
    <property type="entry name" value="SOLUTE CARRIER FAMILY 13 MEMBER 5A"/>
    <property type="match status" value="1"/>
</dbReference>
<feature type="transmembrane region" description="Helical" evidence="8">
    <location>
        <begin position="84"/>
        <end position="114"/>
    </location>
</feature>
<feature type="transmembrane region" description="Helical" evidence="8">
    <location>
        <begin position="60"/>
        <end position="78"/>
    </location>
</feature>
<feature type="transmembrane region" description="Helical" evidence="8">
    <location>
        <begin position="538"/>
        <end position="556"/>
    </location>
</feature>
<dbReference type="Proteomes" id="UP000694523">
    <property type="component" value="Unplaced"/>
</dbReference>
<dbReference type="PROSITE" id="PS01271">
    <property type="entry name" value="NA_SULFATE"/>
    <property type="match status" value="1"/>
</dbReference>
<proteinExistence type="inferred from homology"/>
<feature type="transmembrane region" description="Helical" evidence="8">
    <location>
        <begin position="7"/>
        <end position="24"/>
    </location>
</feature>
<protein>
    <recommendedName>
        <fullName evidence="11">Solute carrier family 13 member 5</fullName>
    </recommendedName>
</protein>
<keyword evidence="5 8" id="KW-1133">Transmembrane helix</keyword>
<dbReference type="GO" id="GO:0015141">
    <property type="term" value="F:succinate transmembrane transporter activity"/>
    <property type="evidence" value="ECO:0007669"/>
    <property type="project" value="TreeGrafter"/>
</dbReference>
<dbReference type="GO" id="GO:0005886">
    <property type="term" value="C:plasma membrane"/>
    <property type="evidence" value="ECO:0007669"/>
    <property type="project" value="TreeGrafter"/>
</dbReference>
<dbReference type="InterPro" id="IPR001898">
    <property type="entry name" value="SLC13A/DASS"/>
</dbReference>
<dbReference type="GO" id="GO:0015729">
    <property type="term" value="P:oxaloacetate transport"/>
    <property type="evidence" value="ECO:0007669"/>
    <property type="project" value="TreeGrafter"/>
</dbReference>
<feature type="transmembrane region" description="Helical" evidence="8">
    <location>
        <begin position="420"/>
        <end position="439"/>
    </location>
</feature>
<keyword evidence="6 8" id="KW-0472">Membrane</keyword>
<organism evidence="9 10">
    <name type="scientific">Neogobius melanostomus</name>
    <name type="common">round goby</name>
    <dbReference type="NCBI Taxonomy" id="47308"/>
    <lineage>
        <taxon>Eukaryota</taxon>
        <taxon>Metazoa</taxon>
        <taxon>Chordata</taxon>
        <taxon>Craniata</taxon>
        <taxon>Vertebrata</taxon>
        <taxon>Euteleostomi</taxon>
        <taxon>Actinopterygii</taxon>
        <taxon>Neopterygii</taxon>
        <taxon>Teleostei</taxon>
        <taxon>Neoteleostei</taxon>
        <taxon>Acanthomorphata</taxon>
        <taxon>Gobiaria</taxon>
        <taxon>Gobiiformes</taxon>
        <taxon>Gobioidei</taxon>
        <taxon>Gobiidae</taxon>
        <taxon>Benthophilinae</taxon>
        <taxon>Neogobiini</taxon>
        <taxon>Neogobius</taxon>
    </lineage>
</organism>
<keyword evidence="4 8" id="KW-0812">Transmembrane</keyword>
<sequence length="579" mass="63893">WCVGGRWVCEAACAYVIALMAVYWCTEVLPLAVTSLLPTILFPVLGIMESKDVCVQYLKDTNFLFVGGLMMAVAVEHWDLHKRIALRVLLLVGVRPAMLMLGFMSVTAFLSMWISNTATTAMMVPIVQAVLDQLSINTDCRTRGQVLKKSNEMKDVNCLSRSYLQRNYCLAGSDGPPLSKADAKERLKWSLLPLFSVVLSLELEEVSDGEEEERLRRSKGLLLCVCYAASIGGIATLTGTGPNLVLVGQMSQLFPENGDVVNFASWFGFAFPTMLLMLLLAWFWLQFLYIGCNLFRTWGCGSSPSEKEQAAYRLIQDEHRRLGPVSYAQGSVLLLFCLMVALWFTRDPRFMDGWATNLFNSNKEYVTDATVALFVAVLLFVLPSEPPTYLCFWRNAPSEPSVSSGPAPPLLTWQVTQKKMPWNIVLLLGGGFALAKGRVRSVAWLGEQMAPLQLIPPWAVAVLICLLVATFTECASNVATATLFLPILASMAQSMSLNPLYVMIPCTLSASFAFMLPVATPPNAIVFSYGYLKVSDMARTGVVMNIFGICCINLAINTWGQALFRLDTFPEWANATAPV</sequence>
<evidence type="ECO:0000256" key="7">
    <source>
        <dbReference type="ARBA" id="ARBA00023201"/>
    </source>
</evidence>
<keyword evidence="7" id="KW-0915">Sodium</keyword>
<comment type="subcellular location">
    <subcellularLocation>
        <location evidence="1">Membrane</location>
        <topology evidence="1">Multi-pass membrane protein</topology>
    </subcellularLocation>
</comment>
<evidence type="ECO:0000256" key="2">
    <source>
        <dbReference type="ARBA" id="ARBA00006772"/>
    </source>
</evidence>
<dbReference type="PANTHER" id="PTHR10283">
    <property type="entry name" value="SOLUTE CARRIER FAMILY 13 MEMBER"/>
    <property type="match status" value="1"/>
</dbReference>
<comment type="similarity">
    <text evidence="2">Belongs to the SLC13A/DASS transporter (TC 2.A.47) family. NADC subfamily.</text>
</comment>
<dbReference type="AlphaFoldDB" id="A0A8C6TT16"/>
<evidence type="ECO:0000313" key="9">
    <source>
        <dbReference type="Ensembl" id="ENSNMLP00000026007.1"/>
    </source>
</evidence>
<dbReference type="GO" id="GO:0015137">
    <property type="term" value="F:citrate transmembrane transporter activity"/>
    <property type="evidence" value="ECO:0007669"/>
    <property type="project" value="TreeGrafter"/>
</dbReference>
<dbReference type="CDD" id="cd01115">
    <property type="entry name" value="SLC13_permease"/>
    <property type="match status" value="1"/>
</dbReference>
<feature type="transmembrane region" description="Helical" evidence="8">
    <location>
        <begin position="325"/>
        <end position="345"/>
    </location>
</feature>
<dbReference type="Pfam" id="PF00939">
    <property type="entry name" value="Na_sulph_symp"/>
    <property type="match status" value="1"/>
</dbReference>
<keyword evidence="10" id="KW-1185">Reference proteome</keyword>
<evidence type="ECO:0000256" key="5">
    <source>
        <dbReference type="ARBA" id="ARBA00022989"/>
    </source>
</evidence>
<dbReference type="Ensembl" id="ENSNMLT00000029066.1">
    <property type="protein sequence ID" value="ENSNMLP00000026007.1"/>
    <property type="gene ID" value="ENSNMLG00000014006.1"/>
</dbReference>
<feature type="transmembrane region" description="Helical" evidence="8">
    <location>
        <begin position="459"/>
        <end position="488"/>
    </location>
</feature>
<feature type="transmembrane region" description="Helical" evidence="8">
    <location>
        <begin position="365"/>
        <end position="382"/>
    </location>
</feature>